<evidence type="ECO:0000259" key="4">
    <source>
        <dbReference type="PROSITE" id="PS50949"/>
    </source>
</evidence>
<dbReference type="Gene3D" id="1.10.10.10">
    <property type="entry name" value="Winged helix-like DNA-binding domain superfamily/Winged helix DNA-binding domain"/>
    <property type="match status" value="1"/>
</dbReference>
<keyword evidence="2" id="KW-0238">DNA-binding</keyword>
<organism evidence="5 6">
    <name type="scientific">[Clostridium] leptum</name>
    <dbReference type="NCBI Taxonomy" id="1535"/>
    <lineage>
        <taxon>Bacteria</taxon>
        <taxon>Bacillati</taxon>
        <taxon>Bacillota</taxon>
        <taxon>Clostridia</taxon>
        <taxon>Eubacteriales</taxon>
        <taxon>Oscillospiraceae</taxon>
        <taxon>Oscillospiraceae incertae sedis</taxon>
    </lineage>
</organism>
<evidence type="ECO:0000313" key="6">
    <source>
        <dbReference type="Proteomes" id="UP000284751"/>
    </source>
</evidence>
<dbReference type="Gene3D" id="3.40.1410.10">
    <property type="entry name" value="Chorismate lyase-like"/>
    <property type="match status" value="1"/>
</dbReference>
<dbReference type="CDD" id="cd07377">
    <property type="entry name" value="WHTH_GntR"/>
    <property type="match status" value="1"/>
</dbReference>
<dbReference type="PANTHER" id="PTHR44846">
    <property type="entry name" value="MANNOSYL-D-GLYCERATE TRANSPORT/METABOLISM SYSTEM REPRESSOR MNGR-RELATED"/>
    <property type="match status" value="1"/>
</dbReference>
<dbReference type="SMART" id="SM00345">
    <property type="entry name" value="HTH_GNTR"/>
    <property type="match status" value="1"/>
</dbReference>
<dbReference type="AlphaFoldDB" id="A0A412AV34"/>
<dbReference type="GO" id="GO:0003677">
    <property type="term" value="F:DNA binding"/>
    <property type="evidence" value="ECO:0007669"/>
    <property type="project" value="UniProtKB-KW"/>
</dbReference>
<evidence type="ECO:0000256" key="2">
    <source>
        <dbReference type="ARBA" id="ARBA00023125"/>
    </source>
</evidence>
<gene>
    <name evidence="5" type="ORF">DWY99_12120</name>
</gene>
<keyword evidence="3" id="KW-0804">Transcription</keyword>
<dbReference type="Pfam" id="PF00392">
    <property type="entry name" value="GntR"/>
    <property type="match status" value="1"/>
</dbReference>
<sequence length="239" mass="27435">MNTPLEFQDSEPIYTQLKEILTQKIVNGEFPPGARLPSEYEFTELYHISRSTVRLALKELEASGMIVRRRGKGTFVSSKKLFRSLSEVSGFTAMCQYNGVKPGARVLRSTIEEPKEEERVKLKLQEYEKILVIMRIRYANEIPVCLETSKFSEKFSFLLEEDLTGSLYEKLKEKGGIKQFIPQRKFIDIVYADYDIAKYLSVPKVHPLISLVGVPVDQDGHPIHISEQLIVSGRMRFIV</sequence>
<accession>A0A412AV34</accession>
<dbReference type="InterPro" id="IPR036388">
    <property type="entry name" value="WH-like_DNA-bd_sf"/>
</dbReference>
<dbReference type="GO" id="GO:0003700">
    <property type="term" value="F:DNA-binding transcription factor activity"/>
    <property type="evidence" value="ECO:0007669"/>
    <property type="project" value="InterPro"/>
</dbReference>
<protein>
    <submittedName>
        <fullName evidence="5">GntR family transcriptional regulator</fullName>
    </submittedName>
</protein>
<dbReference type="PRINTS" id="PR00035">
    <property type="entry name" value="HTHGNTR"/>
</dbReference>
<proteinExistence type="predicted"/>
<dbReference type="PANTHER" id="PTHR44846:SF1">
    <property type="entry name" value="MANNOSYL-D-GLYCERATE TRANSPORT_METABOLISM SYSTEM REPRESSOR MNGR-RELATED"/>
    <property type="match status" value="1"/>
</dbReference>
<reference evidence="5 6" key="1">
    <citation type="submission" date="2018-08" db="EMBL/GenBank/DDBJ databases">
        <title>A genome reference for cultivated species of the human gut microbiota.</title>
        <authorList>
            <person name="Zou Y."/>
            <person name="Xue W."/>
            <person name="Luo G."/>
        </authorList>
    </citation>
    <scope>NUCLEOTIDE SEQUENCE [LARGE SCALE GENOMIC DNA]</scope>
    <source>
        <strain evidence="5 6">AF28-26</strain>
    </source>
</reference>
<dbReference type="SUPFAM" id="SSF46785">
    <property type="entry name" value="Winged helix' DNA-binding domain"/>
    <property type="match status" value="1"/>
</dbReference>
<dbReference type="InterPro" id="IPR028978">
    <property type="entry name" value="Chorismate_lyase_/UTRA_dom_sf"/>
</dbReference>
<name>A0A412AV34_9FIRM</name>
<keyword evidence="1" id="KW-0805">Transcription regulation</keyword>
<dbReference type="Proteomes" id="UP000284751">
    <property type="component" value="Unassembled WGS sequence"/>
</dbReference>
<feature type="domain" description="HTH gntR-type" evidence="4">
    <location>
        <begin position="11"/>
        <end position="79"/>
    </location>
</feature>
<dbReference type="InterPro" id="IPR011663">
    <property type="entry name" value="UTRA"/>
</dbReference>
<dbReference type="PROSITE" id="PS50949">
    <property type="entry name" value="HTH_GNTR"/>
    <property type="match status" value="1"/>
</dbReference>
<dbReference type="GO" id="GO:0045892">
    <property type="term" value="P:negative regulation of DNA-templated transcription"/>
    <property type="evidence" value="ECO:0007669"/>
    <property type="project" value="TreeGrafter"/>
</dbReference>
<evidence type="ECO:0000256" key="1">
    <source>
        <dbReference type="ARBA" id="ARBA00023015"/>
    </source>
</evidence>
<dbReference type="FunFam" id="1.10.10.10:FF:000079">
    <property type="entry name" value="GntR family transcriptional regulator"/>
    <property type="match status" value="1"/>
</dbReference>
<dbReference type="InterPro" id="IPR000524">
    <property type="entry name" value="Tscrpt_reg_HTH_GntR"/>
</dbReference>
<dbReference type="InterPro" id="IPR050679">
    <property type="entry name" value="Bact_HTH_transcr_reg"/>
</dbReference>
<dbReference type="SUPFAM" id="SSF64288">
    <property type="entry name" value="Chorismate lyase-like"/>
    <property type="match status" value="1"/>
</dbReference>
<comment type="caution">
    <text evidence="5">The sequence shown here is derived from an EMBL/GenBank/DDBJ whole genome shotgun (WGS) entry which is preliminary data.</text>
</comment>
<dbReference type="InterPro" id="IPR036390">
    <property type="entry name" value="WH_DNA-bd_sf"/>
</dbReference>
<dbReference type="Pfam" id="PF07702">
    <property type="entry name" value="UTRA"/>
    <property type="match status" value="1"/>
</dbReference>
<evidence type="ECO:0000313" key="5">
    <source>
        <dbReference type="EMBL" id="RGQ35890.1"/>
    </source>
</evidence>
<dbReference type="SMART" id="SM00866">
    <property type="entry name" value="UTRA"/>
    <property type="match status" value="1"/>
</dbReference>
<dbReference type="EMBL" id="QRTC01000060">
    <property type="protein sequence ID" value="RGQ35890.1"/>
    <property type="molecule type" value="Genomic_DNA"/>
</dbReference>
<evidence type="ECO:0000256" key="3">
    <source>
        <dbReference type="ARBA" id="ARBA00023163"/>
    </source>
</evidence>